<evidence type="ECO:0000256" key="3">
    <source>
        <dbReference type="SAM" id="SignalP"/>
    </source>
</evidence>
<protein>
    <submittedName>
        <fullName evidence="4">Uncharacterized protein</fullName>
    </submittedName>
</protein>
<proteinExistence type="predicted"/>
<evidence type="ECO:0000256" key="1">
    <source>
        <dbReference type="SAM" id="MobiDB-lite"/>
    </source>
</evidence>
<keyword evidence="2" id="KW-0472">Membrane</keyword>
<comment type="caution">
    <text evidence="4">The sequence shown here is derived from an EMBL/GenBank/DDBJ whole genome shotgun (WGS) entry which is preliminary data.</text>
</comment>
<evidence type="ECO:0000313" key="4">
    <source>
        <dbReference type="EMBL" id="ESL06577.1"/>
    </source>
</evidence>
<dbReference type="EMBL" id="AUPL01005747">
    <property type="protein sequence ID" value="ESL06577.1"/>
    <property type="molecule type" value="Genomic_DNA"/>
</dbReference>
<feature type="chain" id="PRO_5001601239" evidence="3">
    <location>
        <begin position="30"/>
        <end position="272"/>
    </location>
</feature>
<reference evidence="4 5" key="1">
    <citation type="submission" date="2013-07" db="EMBL/GenBank/DDBJ databases">
        <authorList>
            <person name="Stoco P.H."/>
            <person name="Wagner G."/>
            <person name="Gerber A."/>
            <person name="Zaha A."/>
            <person name="Thompson C."/>
            <person name="Bartholomeu D.C."/>
            <person name="Luckemeyer D.D."/>
            <person name="Bahia D."/>
            <person name="Loreto E."/>
            <person name="Prestes E.B."/>
            <person name="Lima F.M."/>
            <person name="Rodrigues-Luiz G."/>
            <person name="Vallejo G.A."/>
            <person name="Filho J.F."/>
            <person name="Monteiro K.M."/>
            <person name="Tyler K.M."/>
            <person name="de Almeida L.G."/>
            <person name="Ortiz M.F."/>
            <person name="Siervo M.A."/>
            <person name="de Moraes M.H."/>
            <person name="Cunha O.L."/>
            <person name="Mendonca-Neto R."/>
            <person name="Silva R."/>
            <person name="Teixeira S.M."/>
            <person name="Murta S.M."/>
            <person name="Sincero T.C."/>
            <person name="Mendes T.A."/>
            <person name="Urmenyi T.P."/>
            <person name="Silva V.G."/>
            <person name="da Rocha W.D."/>
            <person name="Andersson B."/>
            <person name="Romanha A.J."/>
            <person name="Steindel M."/>
            <person name="de Vasconcelos A.T."/>
            <person name="Grisard E.C."/>
        </authorList>
    </citation>
    <scope>NUCLEOTIDE SEQUENCE [LARGE SCALE GENOMIC DNA]</scope>
    <source>
        <strain evidence="4 5">SC58</strain>
    </source>
</reference>
<dbReference type="VEuPathDB" id="TriTrypDB:TRSC58_05747"/>
<accession>A0A061IZZ9</accession>
<keyword evidence="2" id="KW-0812">Transmembrane</keyword>
<feature type="compositionally biased region" description="Polar residues" evidence="1">
    <location>
        <begin position="224"/>
        <end position="233"/>
    </location>
</feature>
<gene>
    <name evidence="4" type="ORF">TRSC58_05747</name>
</gene>
<feature type="signal peptide" evidence="3">
    <location>
        <begin position="1"/>
        <end position="29"/>
    </location>
</feature>
<dbReference type="Proteomes" id="UP000031737">
    <property type="component" value="Unassembled WGS sequence"/>
</dbReference>
<keyword evidence="3" id="KW-0732">Signal</keyword>
<feature type="transmembrane region" description="Helical" evidence="2">
    <location>
        <begin position="249"/>
        <end position="271"/>
    </location>
</feature>
<keyword evidence="2" id="KW-1133">Transmembrane helix</keyword>
<name>A0A061IZZ9_TRYRA</name>
<evidence type="ECO:0000313" key="5">
    <source>
        <dbReference type="Proteomes" id="UP000031737"/>
    </source>
</evidence>
<sequence length="272" mass="30183">MYANGTCWYRNGATMMAAWLYVFIVSVAASAAATGGNEGAMVAQAPVDECQWGLHGAGYHMQLTVEFPLHYEEVEILCELPKTFFFDVDEAEQMYTITTPDGMDLRDGYTPLHINSTFIFDIEAPVFHVAYEVNNVRFFFMRLQSNKTAAAKQTSARKGSLLLPIHARYEEADAVTPFSLRAFFNRESFVRRCISSVTVYDAKTAERCHALPAPPAEGRRSPNGGLTTKSNRPSSCQDVPVPLFMSLPMVYVSLIALQCVGAAVVVFSFLWV</sequence>
<organism evidence="4 5">
    <name type="scientific">Trypanosoma rangeli SC58</name>
    <dbReference type="NCBI Taxonomy" id="429131"/>
    <lineage>
        <taxon>Eukaryota</taxon>
        <taxon>Discoba</taxon>
        <taxon>Euglenozoa</taxon>
        <taxon>Kinetoplastea</taxon>
        <taxon>Metakinetoplastina</taxon>
        <taxon>Trypanosomatida</taxon>
        <taxon>Trypanosomatidae</taxon>
        <taxon>Trypanosoma</taxon>
        <taxon>Herpetosoma</taxon>
    </lineage>
</organism>
<feature type="region of interest" description="Disordered" evidence="1">
    <location>
        <begin position="211"/>
        <end position="233"/>
    </location>
</feature>
<evidence type="ECO:0000256" key="2">
    <source>
        <dbReference type="SAM" id="Phobius"/>
    </source>
</evidence>
<dbReference type="AlphaFoldDB" id="A0A061IZZ9"/>
<dbReference type="OrthoDB" id="250289at2759"/>
<keyword evidence="5" id="KW-1185">Reference proteome</keyword>